<feature type="domain" description="Vacuolar protein sorting-associated protein 13 VPS13 adaptor binding" evidence="1">
    <location>
        <begin position="24"/>
        <end position="253"/>
    </location>
</feature>
<evidence type="ECO:0000259" key="1">
    <source>
        <dbReference type="Pfam" id="PF25036"/>
    </source>
</evidence>
<dbReference type="InterPro" id="IPR009543">
    <property type="entry name" value="VPS13_VAB"/>
</dbReference>
<dbReference type="STRING" id="29172.A0A0D8XWF1"/>
<sequence length="264" mass="29961">MELTFEFPPRLLLYTNMERESPRQLIIRVNGWDEISPVNVDSCGTYFRLVKAVKKGIPMTRVVVQVTVEKDGKKVVTVRSSIDVRNMLPHQLCIYTTEAMTEVMIVEPSQTKSIPLPFVHSRFLVCPLNCKVQEKAEVIWSNVRAVGKKYCSVEKLRTSDKMRNYWLCTSVRREHYPDHETIPGHTVFVAAPLNIQNLLPIDVEIHILGQAFPISAGRTLMITTVDITKPFAVGVATERMKTIQECIVSKSHIGEGQLVSLRLD</sequence>
<reference evidence="2 3" key="1">
    <citation type="submission" date="2013-11" db="EMBL/GenBank/DDBJ databases">
        <title>Draft genome of the bovine lungworm Dictyocaulus viviparus.</title>
        <authorList>
            <person name="Mitreva M."/>
        </authorList>
    </citation>
    <scope>NUCLEOTIDE SEQUENCE [LARGE SCALE GENOMIC DNA]</scope>
    <source>
        <strain evidence="2 3">HannoverDv2000</strain>
    </source>
</reference>
<dbReference type="EMBL" id="KN716254">
    <property type="protein sequence ID" value="KJH48825.1"/>
    <property type="molecule type" value="Genomic_DNA"/>
</dbReference>
<keyword evidence="3" id="KW-1185">Reference proteome</keyword>
<dbReference type="AlphaFoldDB" id="A0A0D8XWF1"/>
<dbReference type="Proteomes" id="UP000053766">
    <property type="component" value="Unassembled WGS sequence"/>
</dbReference>
<dbReference type="GO" id="GO:0006623">
    <property type="term" value="P:protein targeting to vacuole"/>
    <property type="evidence" value="ECO:0007669"/>
    <property type="project" value="TreeGrafter"/>
</dbReference>
<dbReference type="PANTHER" id="PTHR16166:SF141">
    <property type="entry name" value="INTERMEMBRANE LIPID TRANSFER PROTEIN VPS13D"/>
    <property type="match status" value="1"/>
</dbReference>
<evidence type="ECO:0000313" key="2">
    <source>
        <dbReference type="EMBL" id="KJH48825.1"/>
    </source>
</evidence>
<dbReference type="GO" id="GO:0007005">
    <property type="term" value="P:mitochondrion organization"/>
    <property type="evidence" value="ECO:0007669"/>
    <property type="project" value="TreeGrafter"/>
</dbReference>
<gene>
    <name evidence="2" type="ORF">DICVIV_05015</name>
</gene>
<evidence type="ECO:0000313" key="3">
    <source>
        <dbReference type="Proteomes" id="UP000053766"/>
    </source>
</evidence>
<dbReference type="InterPro" id="IPR026847">
    <property type="entry name" value="VPS13"/>
</dbReference>
<proteinExistence type="predicted"/>
<dbReference type="PANTHER" id="PTHR16166">
    <property type="entry name" value="VACUOLAR PROTEIN SORTING-ASSOCIATED PROTEIN VPS13"/>
    <property type="match status" value="1"/>
</dbReference>
<dbReference type="GO" id="GO:0045053">
    <property type="term" value="P:protein retention in Golgi apparatus"/>
    <property type="evidence" value="ECO:0007669"/>
    <property type="project" value="TreeGrafter"/>
</dbReference>
<accession>A0A0D8XWF1</accession>
<dbReference type="OrthoDB" id="272810at2759"/>
<organism evidence="2 3">
    <name type="scientific">Dictyocaulus viviparus</name>
    <name type="common">Bovine lungworm</name>
    <dbReference type="NCBI Taxonomy" id="29172"/>
    <lineage>
        <taxon>Eukaryota</taxon>
        <taxon>Metazoa</taxon>
        <taxon>Ecdysozoa</taxon>
        <taxon>Nematoda</taxon>
        <taxon>Chromadorea</taxon>
        <taxon>Rhabditida</taxon>
        <taxon>Rhabditina</taxon>
        <taxon>Rhabditomorpha</taxon>
        <taxon>Strongyloidea</taxon>
        <taxon>Metastrongylidae</taxon>
        <taxon>Dictyocaulus</taxon>
    </lineage>
</organism>
<reference evidence="3" key="2">
    <citation type="journal article" date="2016" name="Sci. Rep.">
        <title>Dictyocaulus viviparus genome, variome and transcriptome elucidate lungworm biology and support future intervention.</title>
        <authorList>
            <person name="McNulty S.N."/>
            <person name="Strube C."/>
            <person name="Rosa B.A."/>
            <person name="Martin J.C."/>
            <person name="Tyagi R."/>
            <person name="Choi Y.J."/>
            <person name="Wang Q."/>
            <person name="Hallsworth Pepin K."/>
            <person name="Zhang X."/>
            <person name="Ozersky P."/>
            <person name="Wilson R.K."/>
            <person name="Sternberg P.W."/>
            <person name="Gasser R.B."/>
            <person name="Mitreva M."/>
        </authorList>
    </citation>
    <scope>NUCLEOTIDE SEQUENCE [LARGE SCALE GENOMIC DNA]</scope>
    <source>
        <strain evidence="3">HannoverDv2000</strain>
    </source>
</reference>
<dbReference type="Pfam" id="PF25036">
    <property type="entry name" value="VPS13_VAB"/>
    <property type="match status" value="1"/>
</dbReference>
<protein>
    <recommendedName>
        <fullName evidence="1">Vacuolar protein sorting-associated protein 13 VPS13 adaptor binding domain-containing protein</fullName>
    </recommendedName>
</protein>
<name>A0A0D8XWF1_DICVI</name>